<feature type="compositionally biased region" description="Low complexity" evidence="5">
    <location>
        <begin position="44"/>
        <end position="54"/>
    </location>
</feature>
<sequence length="548" mass="61381">MSEMDDNEFTPLATRHLPDDASLPSPIQPHLDTLFAEFARTRTRTSPPRSPSLRSQRHTRNTSNLKPPPTIDLRALDHVTDYEAHLMCPICHVPFVEPVVLECDHTFCSSCLKEYREGTSAGVRSQCPTCRSFLLSGPRKASRLIVNMCDEIKVRCPNEDCEVILPRGTVERHATKECEHERLKCPDEGCDRLVKRKNYVPNQCIHTSHIECDCGAVIELGRGEWLKHKDEDCPNTGIDCKRCGKRISAKDYLAGDKSHVCDSVEQELCPGKQYGCAEDVNDEELSEHIRSCPIARMAPFLQRQSRLLHLLQEQLTMVKVRNEVLETGFEKLNDIVNDRVLPRLNQSDPSAAGEASDIEEIERDHIPSAISHRDLLMPAHLRALTPSPDPDVASLSQTQQHLLANHESLRGNVSNMEQDIAALHNHISDLDARTSMQIMNETLRIKEDLAHTNAALFSTRAQVQWLLNRERIGQQQQAMRGRAPSAQPQPPPPPAAQSTRSSMSEGNDVSNLGTSFDSQPSSSSLAPSPNFRPQMRRLSGASQERVKL</sequence>
<keyword evidence="2 4" id="KW-0863">Zinc-finger</keyword>
<evidence type="ECO:0000256" key="4">
    <source>
        <dbReference type="PROSITE-ProRule" id="PRU00207"/>
    </source>
</evidence>
<keyword evidence="3 4" id="KW-0862">Zinc</keyword>
<evidence type="ECO:0000256" key="5">
    <source>
        <dbReference type="SAM" id="MobiDB-lite"/>
    </source>
</evidence>
<dbReference type="InterPro" id="IPR001293">
    <property type="entry name" value="Znf_TRAF"/>
</dbReference>
<evidence type="ECO:0000259" key="7">
    <source>
        <dbReference type="PROSITE" id="PS50145"/>
    </source>
</evidence>
<dbReference type="VEuPathDB" id="FungiDB:PV06_07374"/>
<dbReference type="HOGENOM" id="CLU_019709_1_1_1"/>
<feature type="region of interest" description="Disordered" evidence="5">
    <location>
        <begin position="1"/>
        <end position="26"/>
    </location>
</feature>
<dbReference type="OrthoDB" id="1630758at2759"/>
<evidence type="ECO:0008006" key="10">
    <source>
        <dbReference type="Google" id="ProtNLM"/>
    </source>
</evidence>
<feature type="region of interest" description="Disordered" evidence="5">
    <location>
        <begin position="40"/>
        <end position="71"/>
    </location>
</feature>
<dbReference type="AlphaFoldDB" id="A0A0D2DAL3"/>
<protein>
    <recommendedName>
        <fullName evidence="10">RING-type domain-containing protein</fullName>
    </recommendedName>
</protein>
<dbReference type="Proteomes" id="UP000053342">
    <property type="component" value="Unassembled WGS sequence"/>
</dbReference>
<evidence type="ECO:0000256" key="2">
    <source>
        <dbReference type="ARBA" id="ARBA00022771"/>
    </source>
</evidence>
<evidence type="ECO:0000256" key="1">
    <source>
        <dbReference type="ARBA" id="ARBA00022723"/>
    </source>
</evidence>
<dbReference type="InterPro" id="IPR013083">
    <property type="entry name" value="Znf_RING/FYVE/PHD"/>
</dbReference>
<keyword evidence="9" id="KW-1185">Reference proteome</keyword>
<feature type="domain" description="TRAF-type" evidence="7">
    <location>
        <begin position="147"/>
        <end position="190"/>
    </location>
</feature>
<feature type="region of interest" description="Disordered" evidence="5">
    <location>
        <begin position="473"/>
        <end position="548"/>
    </location>
</feature>
<dbReference type="CDD" id="cd16449">
    <property type="entry name" value="RING-HC"/>
    <property type="match status" value="1"/>
</dbReference>
<evidence type="ECO:0000313" key="9">
    <source>
        <dbReference type="Proteomes" id="UP000053342"/>
    </source>
</evidence>
<dbReference type="SMART" id="SM00184">
    <property type="entry name" value="RING"/>
    <property type="match status" value="1"/>
</dbReference>
<dbReference type="RefSeq" id="XP_016260364.1">
    <property type="nucleotide sequence ID" value="XM_016408610.1"/>
</dbReference>
<accession>A0A0D2DAL3</accession>
<feature type="domain" description="RING-type" evidence="6">
    <location>
        <begin position="88"/>
        <end position="131"/>
    </location>
</feature>
<keyword evidence="1 4" id="KW-0479">Metal-binding</keyword>
<dbReference type="Pfam" id="PF00097">
    <property type="entry name" value="zf-C3HC4"/>
    <property type="match status" value="1"/>
</dbReference>
<dbReference type="SUPFAM" id="SSF57850">
    <property type="entry name" value="RING/U-box"/>
    <property type="match status" value="1"/>
</dbReference>
<dbReference type="PANTHER" id="PTHR10131">
    <property type="entry name" value="TNF RECEPTOR ASSOCIATED FACTOR"/>
    <property type="match status" value="1"/>
</dbReference>
<feature type="compositionally biased region" description="Low complexity" evidence="5">
    <location>
        <begin position="515"/>
        <end position="529"/>
    </location>
</feature>
<proteinExistence type="predicted"/>
<dbReference type="Gene3D" id="3.30.40.10">
    <property type="entry name" value="Zinc/RING finger domain, C3HC4 (zinc finger)"/>
    <property type="match status" value="2"/>
</dbReference>
<dbReference type="Pfam" id="PF02176">
    <property type="entry name" value="zf-TRAF"/>
    <property type="match status" value="2"/>
</dbReference>
<dbReference type="GO" id="GO:0008270">
    <property type="term" value="F:zinc ion binding"/>
    <property type="evidence" value="ECO:0007669"/>
    <property type="project" value="UniProtKB-KW"/>
</dbReference>
<dbReference type="InterPro" id="IPR001841">
    <property type="entry name" value="Znf_RING"/>
</dbReference>
<dbReference type="InterPro" id="IPR017907">
    <property type="entry name" value="Znf_RING_CS"/>
</dbReference>
<dbReference type="PROSITE" id="PS00518">
    <property type="entry name" value="ZF_RING_1"/>
    <property type="match status" value="1"/>
</dbReference>
<reference evidence="8 9" key="1">
    <citation type="submission" date="2015-01" db="EMBL/GenBank/DDBJ databases">
        <title>The Genome Sequence of Exophiala oligosperma CBS72588.</title>
        <authorList>
            <consortium name="The Broad Institute Genomics Platform"/>
            <person name="Cuomo C."/>
            <person name="de Hoog S."/>
            <person name="Gorbushina A."/>
            <person name="Stielow B."/>
            <person name="Teixiera M."/>
            <person name="Abouelleil A."/>
            <person name="Chapman S.B."/>
            <person name="Priest M."/>
            <person name="Young S.K."/>
            <person name="Wortman J."/>
            <person name="Nusbaum C."/>
            <person name="Birren B."/>
        </authorList>
    </citation>
    <scope>NUCLEOTIDE SEQUENCE [LARGE SCALE GENOMIC DNA]</scope>
    <source>
        <strain evidence="8 9">CBS 72588</strain>
    </source>
</reference>
<evidence type="ECO:0000256" key="3">
    <source>
        <dbReference type="ARBA" id="ARBA00022833"/>
    </source>
</evidence>
<dbReference type="GeneID" id="27359448"/>
<dbReference type="SUPFAM" id="SSF49599">
    <property type="entry name" value="TRAF domain-like"/>
    <property type="match status" value="1"/>
</dbReference>
<gene>
    <name evidence="8" type="ORF">PV06_07374</name>
</gene>
<evidence type="ECO:0000313" key="8">
    <source>
        <dbReference type="EMBL" id="KIW40148.1"/>
    </source>
</evidence>
<feature type="compositionally biased region" description="Polar residues" evidence="5">
    <location>
        <begin position="499"/>
        <end position="514"/>
    </location>
</feature>
<dbReference type="PROSITE" id="PS50145">
    <property type="entry name" value="ZF_TRAF"/>
    <property type="match status" value="1"/>
</dbReference>
<feature type="zinc finger region" description="TRAF-type" evidence="4">
    <location>
        <begin position="147"/>
        <end position="190"/>
    </location>
</feature>
<dbReference type="PROSITE" id="PS50089">
    <property type="entry name" value="ZF_RING_2"/>
    <property type="match status" value="1"/>
</dbReference>
<name>A0A0D2DAL3_9EURO</name>
<organism evidence="8 9">
    <name type="scientific">Exophiala oligosperma</name>
    <dbReference type="NCBI Taxonomy" id="215243"/>
    <lineage>
        <taxon>Eukaryota</taxon>
        <taxon>Fungi</taxon>
        <taxon>Dikarya</taxon>
        <taxon>Ascomycota</taxon>
        <taxon>Pezizomycotina</taxon>
        <taxon>Eurotiomycetes</taxon>
        <taxon>Chaetothyriomycetidae</taxon>
        <taxon>Chaetothyriales</taxon>
        <taxon>Herpotrichiellaceae</taxon>
        <taxon>Exophiala</taxon>
    </lineage>
</organism>
<dbReference type="PANTHER" id="PTHR10131:SF94">
    <property type="entry name" value="TNF RECEPTOR-ASSOCIATED FACTOR 4"/>
    <property type="match status" value="1"/>
</dbReference>
<evidence type="ECO:0000259" key="6">
    <source>
        <dbReference type="PROSITE" id="PS50089"/>
    </source>
</evidence>
<dbReference type="InterPro" id="IPR018957">
    <property type="entry name" value="Znf_C3HC4_RING-type"/>
</dbReference>
<dbReference type="EMBL" id="KN847338">
    <property type="protein sequence ID" value="KIW40148.1"/>
    <property type="molecule type" value="Genomic_DNA"/>
</dbReference>
<dbReference type="STRING" id="215243.A0A0D2DAL3"/>